<dbReference type="CDD" id="cd00201">
    <property type="entry name" value="WW"/>
    <property type="match status" value="1"/>
</dbReference>
<dbReference type="Proteomes" id="UP000320762">
    <property type="component" value="Unassembled WGS sequence"/>
</dbReference>
<accession>A0A550CQS5</accession>
<dbReference type="Gene3D" id="2.20.70.10">
    <property type="match status" value="1"/>
</dbReference>
<feature type="compositionally biased region" description="Basic and acidic residues" evidence="1">
    <location>
        <begin position="9"/>
        <end position="21"/>
    </location>
</feature>
<reference evidence="3 4" key="1">
    <citation type="journal article" date="2019" name="New Phytol.">
        <title>Comparative genomics reveals unique wood-decay strategies and fruiting body development in the Schizophyllaceae.</title>
        <authorList>
            <person name="Almasi E."/>
            <person name="Sahu N."/>
            <person name="Krizsan K."/>
            <person name="Balint B."/>
            <person name="Kovacs G.M."/>
            <person name="Kiss B."/>
            <person name="Cseklye J."/>
            <person name="Drula E."/>
            <person name="Henrissat B."/>
            <person name="Nagy I."/>
            <person name="Chovatia M."/>
            <person name="Adam C."/>
            <person name="LaButti K."/>
            <person name="Lipzen A."/>
            <person name="Riley R."/>
            <person name="Grigoriev I.V."/>
            <person name="Nagy L.G."/>
        </authorList>
    </citation>
    <scope>NUCLEOTIDE SEQUENCE [LARGE SCALE GENOMIC DNA]</scope>
    <source>
        <strain evidence="3 4">NL-1724</strain>
    </source>
</reference>
<feature type="region of interest" description="Disordered" evidence="1">
    <location>
        <begin position="1"/>
        <end position="103"/>
    </location>
</feature>
<feature type="region of interest" description="Disordered" evidence="1">
    <location>
        <begin position="121"/>
        <end position="168"/>
    </location>
</feature>
<feature type="compositionally biased region" description="Low complexity" evidence="1">
    <location>
        <begin position="132"/>
        <end position="152"/>
    </location>
</feature>
<dbReference type="PROSITE" id="PS50020">
    <property type="entry name" value="WW_DOMAIN_2"/>
    <property type="match status" value="1"/>
</dbReference>
<feature type="region of interest" description="Disordered" evidence="1">
    <location>
        <begin position="242"/>
        <end position="284"/>
    </location>
</feature>
<evidence type="ECO:0000259" key="2">
    <source>
        <dbReference type="PROSITE" id="PS50020"/>
    </source>
</evidence>
<dbReference type="EMBL" id="VDMD01000003">
    <property type="protein sequence ID" value="TRM67150.1"/>
    <property type="molecule type" value="Genomic_DNA"/>
</dbReference>
<dbReference type="InterPro" id="IPR036020">
    <property type="entry name" value="WW_dom_sf"/>
</dbReference>
<protein>
    <recommendedName>
        <fullName evidence="2">WW domain-containing protein</fullName>
    </recommendedName>
</protein>
<sequence>MSSSPAETTHLKAIESNVPREADDEDETANDETPTSRNQAGKLRTAEVAVEEEEDGSASDGGKEGDSDKPQDGTAEDPETSTSHQLQEQQPSSTPSAEGTPWQAVFAPQYNAYYFFNNQTGETTWQNPLDPSASASSSAAGPSISSAAEQPTPQQPQPYAPYDAVQQAALQQGIDPALAYLDPTLASSSSSTPAQAFQAKFNARTGAFTAMNARDPSHLSEYERMKRMSDVFFDVNKWEQEVQTRDAEEQEAGKKRKRPTKKDLERFKEQKKQKKIAKTAWLRT</sequence>
<evidence type="ECO:0000313" key="3">
    <source>
        <dbReference type="EMBL" id="TRM67150.1"/>
    </source>
</evidence>
<dbReference type="SUPFAM" id="SSF51045">
    <property type="entry name" value="WW domain"/>
    <property type="match status" value="1"/>
</dbReference>
<dbReference type="SMART" id="SM00456">
    <property type="entry name" value="WW"/>
    <property type="match status" value="1"/>
</dbReference>
<gene>
    <name evidence="3" type="ORF">BD626DRAFT_484877</name>
</gene>
<dbReference type="AlphaFoldDB" id="A0A550CQS5"/>
<keyword evidence="4" id="KW-1185">Reference proteome</keyword>
<feature type="compositionally biased region" description="Basic and acidic residues" evidence="1">
    <location>
        <begin position="242"/>
        <end position="253"/>
    </location>
</feature>
<feature type="compositionally biased region" description="Basic and acidic residues" evidence="1">
    <location>
        <begin position="61"/>
        <end position="71"/>
    </location>
</feature>
<proteinExistence type="predicted"/>
<dbReference type="PROSITE" id="PS01159">
    <property type="entry name" value="WW_DOMAIN_1"/>
    <property type="match status" value="1"/>
</dbReference>
<comment type="caution">
    <text evidence="3">The sequence shown here is derived from an EMBL/GenBank/DDBJ whole genome shotgun (WGS) entry which is preliminary data.</text>
</comment>
<evidence type="ECO:0000313" key="4">
    <source>
        <dbReference type="Proteomes" id="UP000320762"/>
    </source>
</evidence>
<dbReference type="Pfam" id="PF00397">
    <property type="entry name" value="WW"/>
    <property type="match status" value="1"/>
</dbReference>
<dbReference type="OrthoDB" id="2444812at2759"/>
<feature type="compositionally biased region" description="Basic and acidic residues" evidence="1">
    <location>
        <begin position="261"/>
        <end position="270"/>
    </location>
</feature>
<feature type="compositionally biased region" description="Polar residues" evidence="1">
    <location>
        <begin position="80"/>
        <end position="97"/>
    </location>
</feature>
<evidence type="ECO:0000256" key="1">
    <source>
        <dbReference type="SAM" id="MobiDB-lite"/>
    </source>
</evidence>
<name>A0A550CQS5_9AGAR</name>
<organism evidence="3 4">
    <name type="scientific">Schizophyllum amplum</name>
    <dbReference type="NCBI Taxonomy" id="97359"/>
    <lineage>
        <taxon>Eukaryota</taxon>
        <taxon>Fungi</taxon>
        <taxon>Dikarya</taxon>
        <taxon>Basidiomycota</taxon>
        <taxon>Agaricomycotina</taxon>
        <taxon>Agaricomycetes</taxon>
        <taxon>Agaricomycetidae</taxon>
        <taxon>Agaricales</taxon>
        <taxon>Schizophyllaceae</taxon>
        <taxon>Schizophyllum</taxon>
    </lineage>
</organism>
<dbReference type="InterPro" id="IPR001202">
    <property type="entry name" value="WW_dom"/>
</dbReference>
<feature type="domain" description="WW" evidence="2">
    <location>
        <begin position="96"/>
        <end position="130"/>
    </location>
</feature>